<gene>
    <name evidence="2" type="ORF">Dsin_024531</name>
</gene>
<sequence>MELKVNSSGGIGSSPKRSDYMLRSMRSRNQKTMMSSLMEAIAEMNNSSSSNGGVVSESKEDHGVVRMKIKVRKEDLRQMLQVMKNVNTNNKSISTNHNNTSYSSSSSSSSSSSMSLEQRLNILRRKHHLRGNNINAGGKSGGGSRCSLRSWSPVLQSIPEEL</sequence>
<evidence type="ECO:0000313" key="3">
    <source>
        <dbReference type="Proteomes" id="UP001281410"/>
    </source>
</evidence>
<feature type="compositionally biased region" description="Low complexity" evidence="1">
    <location>
        <begin position="46"/>
        <end position="56"/>
    </location>
</feature>
<keyword evidence="3" id="KW-1185">Reference proteome</keyword>
<evidence type="ECO:0000313" key="2">
    <source>
        <dbReference type="EMBL" id="KAK3193221.1"/>
    </source>
</evidence>
<proteinExistence type="predicted"/>
<protein>
    <submittedName>
        <fullName evidence="2">Uncharacterized protein</fullName>
    </submittedName>
</protein>
<feature type="region of interest" description="Disordered" evidence="1">
    <location>
        <begin position="46"/>
        <end position="66"/>
    </location>
</feature>
<accession>A0AAD9ZUP7</accession>
<name>A0AAD9ZUP7_9ROSI</name>
<dbReference type="Proteomes" id="UP001281410">
    <property type="component" value="Unassembled WGS sequence"/>
</dbReference>
<dbReference type="AlphaFoldDB" id="A0AAD9ZUP7"/>
<feature type="compositionally biased region" description="Low complexity" evidence="1">
    <location>
        <begin position="101"/>
        <end position="115"/>
    </location>
</feature>
<dbReference type="EMBL" id="JANJYJ010000008">
    <property type="protein sequence ID" value="KAK3193221.1"/>
    <property type="molecule type" value="Genomic_DNA"/>
</dbReference>
<comment type="caution">
    <text evidence="2">The sequence shown here is derived from an EMBL/GenBank/DDBJ whole genome shotgun (WGS) entry which is preliminary data.</text>
</comment>
<organism evidence="2 3">
    <name type="scientific">Dipteronia sinensis</name>
    <dbReference type="NCBI Taxonomy" id="43782"/>
    <lineage>
        <taxon>Eukaryota</taxon>
        <taxon>Viridiplantae</taxon>
        <taxon>Streptophyta</taxon>
        <taxon>Embryophyta</taxon>
        <taxon>Tracheophyta</taxon>
        <taxon>Spermatophyta</taxon>
        <taxon>Magnoliopsida</taxon>
        <taxon>eudicotyledons</taxon>
        <taxon>Gunneridae</taxon>
        <taxon>Pentapetalae</taxon>
        <taxon>rosids</taxon>
        <taxon>malvids</taxon>
        <taxon>Sapindales</taxon>
        <taxon>Sapindaceae</taxon>
        <taxon>Hippocastanoideae</taxon>
        <taxon>Acereae</taxon>
        <taxon>Dipteronia</taxon>
    </lineage>
</organism>
<feature type="region of interest" description="Disordered" evidence="1">
    <location>
        <begin position="86"/>
        <end position="149"/>
    </location>
</feature>
<evidence type="ECO:0000256" key="1">
    <source>
        <dbReference type="SAM" id="MobiDB-lite"/>
    </source>
</evidence>
<reference evidence="2" key="1">
    <citation type="journal article" date="2023" name="Plant J.">
        <title>Genome sequences and population genomics provide insights into the demographic history, inbreeding, and mutation load of two 'living fossil' tree species of Dipteronia.</title>
        <authorList>
            <person name="Feng Y."/>
            <person name="Comes H.P."/>
            <person name="Chen J."/>
            <person name="Zhu S."/>
            <person name="Lu R."/>
            <person name="Zhang X."/>
            <person name="Li P."/>
            <person name="Qiu J."/>
            <person name="Olsen K.M."/>
            <person name="Qiu Y."/>
        </authorList>
    </citation>
    <scope>NUCLEOTIDE SEQUENCE</scope>
    <source>
        <strain evidence="2">NBL</strain>
    </source>
</reference>
<feature type="compositionally biased region" description="Polar residues" evidence="1">
    <location>
        <begin position="86"/>
        <end position="100"/>
    </location>
</feature>